<evidence type="ECO:0000256" key="3">
    <source>
        <dbReference type="ARBA" id="ARBA00022723"/>
    </source>
</evidence>
<evidence type="ECO:0000256" key="6">
    <source>
        <dbReference type="ARBA" id="ARBA00023049"/>
    </source>
</evidence>
<evidence type="ECO:0000313" key="9">
    <source>
        <dbReference type="Proteomes" id="UP000566819"/>
    </source>
</evidence>
<accession>A0A8H4RUJ1</accession>
<dbReference type="Gene3D" id="3.40.390.10">
    <property type="entry name" value="Collagenase (Catalytic Domain)"/>
    <property type="match status" value="1"/>
</dbReference>
<name>A0A8H4RUJ1_9HELO</name>
<dbReference type="GO" id="GO:0008237">
    <property type="term" value="F:metallopeptidase activity"/>
    <property type="evidence" value="ECO:0007669"/>
    <property type="project" value="UniProtKB-KW"/>
</dbReference>
<dbReference type="Pfam" id="PF07998">
    <property type="entry name" value="Peptidase_M54"/>
    <property type="match status" value="1"/>
</dbReference>
<proteinExistence type="predicted"/>
<dbReference type="AlphaFoldDB" id="A0A8H4RUJ1"/>
<dbReference type="GO" id="GO:0006508">
    <property type="term" value="P:proteolysis"/>
    <property type="evidence" value="ECO:0007669"/>
    <property type="project" value="UniProtKB-KW"/>
</dbReference>
<evidence type="ECO:0000256" key="2">
    <source>
        <dbReference type="ARBA" id="ARBA00022670"/>
    </source>
</evidence>
<evidence type="ECO:0000256" key="1">
    <source>
        <dbReference type="ARBA" id="ARBA00001947"/>
    </source>
</evidence>
<evidence type="ECO:0000256" key="4">
    <source>
        <dbReference type="ARBA" id="ARBA00022801"/>
    </source>
</evidence>
<keyword evidence="6" id="KW-0482">Metalloprotease</keyword>
<keyword evidence="9" id="KW-1185">Reference proteome</keyword>
<dbReference type="EMBL" id="JAAMPI010000095">
    <property type="protein sequence ID" value="KAF4635858.1"/>
    <property type="molecule type" value="Genomic_DNA"/>
</dbReference>
<feature type="compositionally biased region" description="Polar residues" evidence="7">
    <location>
        <begin position="37"/>
        <end position="60"/>
    </location>
</feature>
<evidence type="ECO:0000256" key="7">
    <source>
        <dbReference type="SAM" id="MobiDB-lite"/>
    </source>
</evidence>
<keyword evidence="2" id="KW-0645">Protease</keyword>
<protein>
    <submittedName>
        <fullName evidence="8">Uncharacterized protein</fullName>
    </submittedName>
</protein>
<feature type="region of interest" description="Disordered" evidence="7">
    <location>
        <begin position="1"/>
        <end position="63"/>
    </location>
</feature>
<evidence type="ECO:0000313" key="8">
    <source>
        <dbReference type="EMBL" id="KAF4635858.1"/>
    </source>
</evidence>
<dbReference type="SUPFAM" id="SSF55486">
    <property type="entry name" value="Metalloproteases ('zincins'), catalytic domain"/>
    <property type="match status" value="1"/>
</dbReference>
<sequence length="474" mass="52943">MQSKSSSRCEHTNLLFTPSRNAEPARYKRASHVQRVAATTSRGTVNSNLSDDTISESEGSTFPAPLVLPEDELSWDPKYPPQSLRSWTRQELRNKVTPERRTIYFAAPPGIEPGLEFLSKWSQPKTKGTAEHPTMKDVLNYLKAFYHGLPVKMLPSPNLCFTSDVDKIDVDAAPPKKGRGKKAAVAEKRQTLWLNTQKPTGCIGIRTRPTPKGDFSHQLNLNDLLDAAIEILPDDAYALLMLVEHDIYEDEEDDFACGRAYGGSRVAVVSSARYNPALDENQGIEREHAWPASHCERYLNECCEEVEEEEGSKKKRKKTGKIGKPKVLGEERVSPMRAALQAHASLPSSERNTSASTLYGLWLGRVCRTASHELGHCFGIDHCVYYACSMQGTASIIEDARQPPYLCPVDLAKVLQATGADCSERYKAILSFCEKNKEAHLFAAFGAWIRTRFEETEKAPKIQEKAEVEIIEID</sequence>
<dbReference type="GO" id="GO:0046872">
    <property type="term" value="F:metal ion binding"/>
    <property type="evidence" value="ECO:0007669"/>
    <property type="project" value="UniProtKB-KW"/>
</dbReference>
<organism evidence="8 9">
    <name type="scientific">Cudoniella acicularis</name>
    <dbReference type="NCBI Taxonomy" id="354080"/>
    <lineage>
        <taxon>Eukaryota</taxon>
        <taxon>Fungi</taxon>
        <taxon>Dikarya</taxon>
        <taxon>Ascomycota</taxon>
        <taxon>Pezizomycotina</taxon>
        <taxon>Leotiomycetes</taxon>
        <taxon>Helotiales</taxon>
        <taxon>Tricladiaceae</taxon>
        <taxon>Cudoniella</taxon>
    </lineage>
</organism>
<dbReference type="PANTHER" id="PTHR15910">
    <property type="entry name" value="ARCHAEMETZINCIN"/>
    <property type="match status" value="1"/>
</dbReference>
<keyword evidence="5" id="KW-0862">Zinc</keyword>
<comment type="cofactor">
    <cofactor evidence="1">
        <name>Zn(2+)</name>
        <dbReference type="ChEBI" id="CHEBI:29105"/>
    </cofactor>
</comment>
<evidence type="ECO:0000256" key="5">
    <source>
        <dbReference type="ARBA" id="ARBA00022833"/>
    </source>
</evidence>
<dbReference type="Proteomes" id="UP000566819">
    <property type="component" value="Unassembled WGS sequence"/>
</dbReference>
<reference evidence="8 9" key="1">
    <citation type="submission" date="2020-03" db="EMBL/GenBank/DDBJ databases">
        <title>Draft Genome Sequence of Cudoniella acicularis.</title>
        <authorList>
            <person name="Buettner E."/>
            <person name="Kellner H."/>
        </authorList>
    </citation>
    <scope>NUCLEOTIDE SEQUENCE [LARGE SCALE GENOMIC DNA]</scope>
    <source>
        <strain evidence="8 9">DSM 108380</strain>
    </source>
</reference>
<gene>
    <name evidence="8" type="ORF">G7Y89_g2230</name>
</gene>
<comment type="caution">
    <text evidence="8">The sequence shown here is derived from an EMBL/GenBank/DDBJ whole genome shotgun (WGS) entry which is preliminary data.</text>
</comment>
<keyword evidence="4" id="KW-0378">Hydrolase</keyword>
<dbReference type="PANTHER" id="PTHR15910:SF1">
    <property type="entry name" value="ARCHAEMETZINCIN-2"/>
    <property type="match status" value="1"/>
</dbReference>
<keyword evidence="3" id="KW-0479">Metal-binding</keyword>
<dbReference type="InterPro" id="IPR024079">
    <property type="entry name" value="MetalloPept_cat_dom_sf"/>
</dbReference>
<dbReference type="InterPro" id="IPR012962">
    <property type="entry name" value="Pept_M54_archaemetzincn"/>
</dbReference>
<dbReference type="CDD" id="cd11375">
    <property type="entry name" value="Peptidase_M54"/>
    <property type="match status" value="1"/>
</dbReference>
<dbReference type="OrthoDB" id="2365600at2759"/>